<keyword evidence="3" id="KW-1185">Reference proteome</keyword>
<protein>
    <recommendedName>
        <fullName evidence="4">Ig-like domain-containing protein</fullName>
    </recommendedName>
</protein>
<feature type="signal peptide" evidence="1">
    <location>
        <begin position="1"/>
        <end position="37"/>
    </location>
</feature>
<feature type="chain" id="PRO_5042953618" description="Ig-like domain-containing protein" evidence="1">
    <location>
        <begin position="38"/>
        <end position="225"/>
    </location>
</feature>
<dbReference type="Proteomes" id="UP000007879">
    <property type="component" value="Unassembled WGS sequence"/>
</dbReference>
<keyword evidence="1" id="KW-0732">Signal</keyword>
<name>A0AAN0JXK1_AMPQE</name>
<evidence type="ECO:0000256" key="1">
    <source>
        <dbReference type="SAM" id="SignalP"/>
    </source>
</evidence>
<sequence>MAVICDLLNKAWTSVTSRHNMMLLLFLVFMDMTQSQAAVALLPNGAVSICQRELKITCNVTGSILVWTYGRSITSFSSVDTQPQYIAPFSFILQSHGNGTLVSVASVNVSASLNGSTLECRDTLIITGSSIRQQITFNVKNSVRISYLHVDAVSSDTLLIIWAGADCIQSYDVFINGTNVNTTNGMSLLYNTGGAIGSIDVLVNSVDYYGRAVGNLSTQYQFNSE</sequence>
<organism evidence="2 3">
    <name type="scientific">Amphimedon queenslandica</name>
    <name type="common">Sponge</name>
    <dbReference type="NCBI Taxonomy" id="400682"/>
    <lineage>
        <taxon>Eukaryota</taxon>
        <taxon>Metazoa</taxon>
        <taxon>Porifera</taxon>
        <taxon>Demospongiae</taxon>
        <taxon>Heteroscleromorpha</taxon>
        <taxon>Haplosclerida</taxon>
        <taxon>Niphatidae</taxon>
        <taxon>Amphimedon</taxon>
    </lineage>
</organism>
<evidence type="ECO:0000313" key="2">
    <source>
        <dbReference type="EnsemblMetazoa" id="XP_019861675.1"/>
    </source>
</evidence>
<reference evidence="2" key="2">
    <citation type="submission" date="2024-06" db="UniProtKB">
        <authorList>
            <consortium name="EnsemblMetazoa"/>
        </authorList>
    </citation>
    <scope>IDENTIFICATION</scope>
</reference>
<evidence type="ECO:0000313" key="3">
    <source>
        <dbReference type="Proteomes" id="UP000007879"/>
    </source>
</evidence>
<proteinExistence type="predicted"/>
<dbReference type="EnsemblMetazoa" id="XM_020006116.1">
    <property type="protein sequence ID" value="XP_019861675.1"/>
    <property type="gene ID" value="LOC109590197"/>
</dbReference>
<dbReference type="GeneID" id="109590197"/>
<dbReference type="AlphaFoldDB" id="A0AAN0JXK1"/>
<reference evidence="3" key="1">
    <citation type="journal article" date="2010" name="Nature">
        <title>The Amphimedon queenslandica genome and the evolution of animal complexity.</title>
        <authorList>
            <person name="Srivastava M."/>
            <person name="Simakov O."/>
            <person name="Chapman J."/>
            <person name="Fahey B."/>
            <person name="Gauthier M.E."/>
            <person name="Mitros T."/>
            <person name="Richards G.S."/>
            <person name="Conaco C."/>
            <person name="Dacre M."/>
            <person name="Hellsten U."/>
            <person name="Larroux C."/>
            <person name="Putnam N.H."/>
            <person name="Stanke M."/>
            <person name="Adamska M."/>
            <person name="Darling A."/>
            <person name="Degnan S.M."/>
            <person name="Oakley T.H."/>
            <person name="Plachetzki D.C."/>
            <person name="Zhai Y."/>
            <person name="Adamski M."/>
            <person name="Calcino A."/>
            <person name="Cummins S.F."/>
            <person name="Goodstein D.M."/>
            <person name="Harris C."/>
            <person name="Jackson D.J."/>
            <person name="Leys S.P."/>
            <person name="Shu S."/>
            <person name="Woodcroft B.J."/>
            <person name="Vervoort M."/>
            <person name="Kosik K.S."/>
            <person name="Manning G."/>
            <person name="Degnan B.M."/>
            <person name="Rokhsar D.S."/>
        </authorList>
    </citation>
    <scope>NUCLEOTIDE SEQUENCE [LARGE SCALE GENOMIC DNA]</scope>
</reference>
<dbReference type="KEGG" id="aqu:109590197"/>
<accession>A0AAN0JXK1</accession>
<dbReference type="RefSeq" id="XP_019861675.1">
    <property type="nucleotide sequence ID" value="XM_020006116.1"/>
</dbReference>
<evidence type="ECO:0008006" key="4">
    <source>
        <dbReference type="Google" id="ProtNLM"/>
    </source>
</evidence>